<keyword evidence="3" id="KW-0808">Transferase</keyword>
<keyword evidence="2" id="KW-0489">Methyltransferase</keyword>
<dbReference type="SUPFAM" id="SSF53335">
    <property type="entry name" value="S-adenosyl-L-methionine-dependent methyltransferases"/>
    <property type="match status" value="1"/>
</dbReference>
<dbReference type="InterPro" id="IPR050723">
    <property type="entry name" value="CFA/CMAS"/>
</dbReference>
<dbReference type="AlphaFoldDB" id="D6PDL8"/>
<dbReference type="CDD" id="cd02440">
    <property type="entry name" value="AdoMet_MTases"/>
    <property type="match status" value="1"/>
</dbReference>
<dbReference type="PANTHER" id="PTHR43667">
    <property type="entry name" value="CYCLOPROPANE-FATTY-ACYL-PHOSPHOLIPID SYNTHASE"/>
    <property type="match status" value="1"/>
</dbReference>
<dbReference type="GO" id="GO:0008168">
    <property type="term" value="F:methyltransferase activity"/>
    <property type="evidence" value="ECO:0007669"/>
    <property type="project" value="UniProtKB-KW"/>
</dbReference>
<organism evidence="7">
    <name type="scientific">uncultured marine bacterium MedDCM-OCT-S05-C362</name>
    <dbReference type="NCBI Taxonomy" id="743066"/>
    <lineage>
        <taxon>Bacteria</taxon>
        <taxon>environmental samples</taxon>
    </lineage>
</organism>
<dbReference type="InterPro" id="IPR003333">
    <property type="entry name" value="CMAS"/>
</dbReference>
<accession>D6PDL8</accession>
<protein>
    <submittedName>
        <fullName evidence="7">Cyclopropane fatty acyl phospholipid synthase</fullName>
    </submittedName>
</protein>
<name>D6PDL8_9BACT</name>
<dbReference type="GO" id="GO:0008610">
    <property type="term" value="P:lipid biosynthetic process"/>
    <property type="evidence" value="ECO:0007669"/>
    <property type="project" value="InterPro"/>
</dbReference>
<dbReference type="Gene3D" id="3.40.50.150">
    <property type="entry name" value="Vaccinia Virus protein VP39"/>
    <property type="match status" value="1"/>
</dbReference>
<evidence type="ECO:0000256" key="6">
    <source>
        <dbReference type="PIRSR" id="PIRSR003085-1"/>
    </source>
</evidence>
<evidence type="ECO:0000256" key="4">
    <source>
        <dbReference type="ARBA" id="ARBA00022691"/>
    </source>
</evidence>
<evidence type="ECO:0000313" key="7">
    <source>
        <dbReference type="EMBL" id="ADD93819.1"/>
    </source>
</evidence>
<dbReference type="Pfam" id="PF02353">
    <property type="entry name" value="CMAS"/>
    <property type="match status" value="1"/>
</dbReference>
<dbReference type="PANTHER" id="PTHR43667:SF1">
    <property type="entry name" value="CYCLOPROPANE-FATTY-ACYL-PHOSPHOLIPID SYNTHASE"/>
    <property type="match status" value="1"/>
</dbReference>
<keyword evidence="4" id="KW-0949">S-adenosyl-L-methionine</keyword>
<comment type="similarity">
    <text evidence="1">Belongs to the CFA/CMAS family.</text>
</comment>
<evidence type="ECO:0000256" key="3">
    <source>
        <dbReference type="ARBA" id="ARBA00022679"/>
    </source>
</evidence>
<proteinExistence type="inferred from homology"/>
<dbReference type="EMBL" id="GU942998">
    <property type="protein sequence ID" value="ADD93819.1"/>
    <property type="molecule type" value="Genomic_DNA"/>
</dbReference>
<sequence>MDNTTLQKIFGIVRGLQSAVRTYNPIGLAQRKVAHHYDLRDELFDLFLDSDRQYSCAYFTKLSDTIETAQYAKKLHIAAKLLLEKGQKVLDIGSGWGGLGRFLAELEEISLDGVTLSREQHSYSCTYKKQSKAAKRINFFLRDYRELTDRYDRIVSVGMLEHVGPRHYSEFYTKIYDLLNDDGVALIHCIGKFNDPGPQNAWMEKYIFPGAYTPTLSEQFPSIERAKLFVTDVEILRLHYAETLKLWREAFEKNRETIASMYDEKFCRMWEFYLAGCETAFRHGVSMVFQIQLSKSLSTVPFTRDYISDFEKSHFEI</sequence>
<dbReference type="GO" id="GO:0032259">
    <property type="term" value="P:methylation"/>
    <property type="evidence" value="ECO:0007669"/>
    <property type="project" value="UniProtKB-KW"/>
</dbReference>
<evidence type="ECO:0000256" key="2">
    <source>
        <dbReference type="ARBA" id="ARBA00022603"/>
    </source>
</evidence>
<evidence type="ECO:0000256" key="5">
    <source>
        <dbReference type="ARBA" id="ARBA00023098"/>
    </source>
</evidence>
<keyword evidence="5" id="KW-0443">Lipid metabolism</keyword>
<dbReference type="PIRSF" id="PIRSF003085">
    <property type="entry name" value="CMAS"/>
    <property type="match status" value="1"/>
</dbReference>
<dbReference type="InterPro" id="IPR029063">
    <property type="entry name" value="SAM-dependent_MTases_sf"/>
</dbReference>
<feature type="active site" evidence="6">
    <location>
        <position position="277"/>
    </location>
</feature>
<reference evidence="7" key="1">
    <citation type="journal article" date="2010" name="ISME J.">
        <title>Metagenome of the Mediterranean deep chlorophyll maximum studied by direct and fosmid library 454 pyrosequencing.</title>
        <authorList>
            <person name="Ghai R."/>
            <person name="Martin-Cuadrado A.B."/>
            <person name="Molto A.G."/>
            <person name="Heredia I.G."/>
            <person name="Cabrera R."/>
            <person name="Martin J."/>
            <person name="Verdu M."/>
            <person name="Deschamps P."/>
            <person name="Moreira D."/>
            <person name="Lopez-Garcia P."/>
            <person name="Mira A."/>
            <person name="Rodriguez-Valera F."/>
        </authorList>
    </citation>
    <scope>NUCLEOTIDE SEQUENCE</scope>
</reference>
<evidence type="ECO:0000256" key="1">
    <source>
        <dbReference type="ARBA" id="ARBA00010815"/>
    </source>
</evidence>